<keyword evidence="1" id="KW-0472">Membrane</keyword>
<accession>A0A7X3FMJ2</accession>
<feature type="transmembrane region" description="Helical" evidence="1">
    <location>
        <begin position="191"/>
        <end position="210"/>
    </location>
</feature>
<feature type="transmembrane region" description="Helical" evidence="1">
    <location>
        <begin position="281"/>
        <end position="300"/>
    </location>
</feature>
<protein>
    <recommendedName>
        <fullName evidence="4">Multi-tm2 domain protein</fullName>
    </recommendedName>
</protein>
<feature type="transmembrane region" description="Helical" evidence="1">
    <location>
        <begin position="6"/>
        <end position="23"/>
    </location>
</feature>
<sequence>MNPRSNTAALLLSLIPGLGHFYLYRYFRAFLYGAGFFGPLGLLFLLAISNNIDEEIALLMLFVAGVVWIINLIDMFVTLGHRRPTGQPGYSTDYIPHSAEGYGHVSGPDAHGPIGPEMANGPVGPASRYHPGAYEWQRKQERRRIMLASFIPGLGHYQLGLMYRGLSAMIFFVGAAILIFFAGSLTHMEEFFFFILGLPVLWIYIIFDALRQLEKKQEGYELIDRSFFDDFHESRHEGRRSKTIATILAVFPGAAHLYLGLQTRGLQLMAGFLFSIYIMDVLRLSLFLFLIPIFWFYSFFDALQYISKQDYEFLDDRPLFKGLKRHQRKIGFLIIIVGIYYLTNEVLLDVLHKYFPSHDWPYSLSSYFQTFIVAMILIGGGLTLLFNRPDR</sequence>
<feature type="transmembrane region" description="Helical" evidence="1">
    <location>
        <begin position="56"/>
        <end position="77"/>
    </location>
</feature>
<dbReference type="EMBL" id="RHLK01000025">
    <property type="protein sequence ID" value="MVP02480.1"/>
    <property type="molecule type" value="Genomic_DNA"/>
</dbReference>
<dbReference type="RefSeq" id="WP_157338832.1">
    <property type="nucleotide sequence ID" value="NZ_RHLK01000025.1"/>
</dbReference>
<gene>
    <name evidence="2" type="ORF">EDM21_23650</name>
</gene>
<evidence type="ECO:0000313" key="2">
    <source>
        <dbReference type="EMBL" id="MVP02480.1"/>
    </source>
</evidence>
<dbReference type="AlphaFoldDB" id="A0A7X3FMJ2"/>
<keyword evidence="1" id="KW-1133">Transmembrane helix</keyword>
<proteinExistence type="predicted"/>
<evidence type="ECO:0000256" key="1">
    <source>
        <dbReference type="SAM" id="Phobius"/>
    </source>
</evidence>
<keyword evidence="3" id="KW-1185">Reference proteome</keyword>
<dbReference type="OrthoDB" id="82335at2"/>
<keyword evidence="1" id="KW-0812">Transmembrane</keyword>
<dbReference type="Proteomes" id="UP000490800">
    <property type="component" value="Unassembled WGS sequence"/>
</dbReference>
<feature type="transmembrane region" description="Helical" evidence="1">
    <location>
        <begin position="243"/>
        <end position="261"/>
    </location>
</feature>
<evidence type="ECO:0000313" key="3">
    <source>
        <dbReference type="Proteomes" id="UP000490800"/>
    </source>
</evidence>
<name>A0A7X3FMJ2_9BACL</name>
<reference evidence="2 3" key="1">
    <citation type="journal article" date="2019" name="Microorganisms">
        <title>Paenibacillus lutrae sp. nov., A Chitinolytic Species Isolated from A River Otter in Castril Natural Park, Granada, Spain.</title>
        <authorList>
            <person name="Rodriguez M."/>
            <person name="Reina J.C."/>
            <person name="Bejar V."/>
            <person name="Llamas I."/>
        </authorList>
    </citation>
    <scope>NUCLEOTIDE SEQUENCE [LARGE SCALE GENOMIC DNA]</scope>
    <source>
        <strain evidence="2 3">N10</strain>
    </source>
</reference>
<feature type="transmembrane region" description="Helical" evidence="1">
    <location>
        <begin position="367"/>
        <end position="386"/>
    </location>
</feature>
<evidence type="ECO:0008006" key="4">
    <source>
        <dbReference type="Google" id="ProtNLM"/>
    </source>
</evidence>
<organism evidence="2 3">
    <name type="scientific">Paenibacillus lutrae</name>
    <dbReference type="NCBI Taxonomy" id="2078573"/>
    <lineage>
        <taxon>Bacteria</taxon>
        <taxon>Bacillati</taxon>
        <taxon>Bacillota</taxon>
        <taxon>Bacilli</taxon>
        <taxon>Bacillales</taxon>
        <taxon>Paenibacillaceae</taxon>
        <taxon>Paenibacillus</taxon>
    </lineage>
</organism>
<comment type="caution">
    <text evidence="2">The sequence shown here is derived from an EMBL/GenBank/DDBJ whole genome shotgun (WGS) entry which is preliminary data.</text>
</comment>
<feature type="transmembrane region" description="Helical" evidence="1">
    <location>
        <begin position="166"/>
        <end position="185"/>
    </location>
</feature>
<feature type="transmembrane region" description="Helical" evidence="1">
    <location>
        <begin position="330"/>
        <end position="347"/>
    </location>
</feature>
<feature type="transmembrane region" description="Helical" evidence="1">
    <location>
        <begin position="30"/>
        <end position="50"/>
    </location>
</feature>